<name>A0A3N4J1E0_9PEZI</name>
<keyword evidence="3" id="KW-1185">Reference proteome</keyword>
<dbReference type="Proteomes" id="UP000276215">
    <property type="component" value="Unassembled WGS sequence"/>
</dbReference>
<keyword evidence="1" id="KW-0812">Transmembrane</keyword>
<reference evidence="2 3" key="1">
    <citation type="journal article" date="2018" name="Nat. Ecol. Evol.">
        <title>Pezizomycetes genomes reveal the molecular basis of ectomycorrhizal truffle lifestyle.</title>
        <authorList>
            <person name="Murat C."/>
            <person name="Payen T."/>
            <person name="Noel B."/>
            <person name="Kuo A."/>
            <person name="Morin E."/>
            <person name="Chen J."/>
            <person name="Kohler A."/>
            <person name="Krizsan K."/>
            <person name="Balestrini R."/>
            <person name="Da Silva C."/>
            <person name="Montanini B."/>
            <person name="Hainaut M."/>
            <person name="Levati E."/>
            <person name="Barry K.W."/>
            <person name="Belfiori B."/>
            <person name="Cichocki N."/>
            <person name="Clum A."/>
            <person name="Dockter R.B."/>
            <person name="Fauchery L."/>
            <person name="Guy J."/>
            <person name="Iotti M."/>
            <person name="Le Tacon F."/>
            <person name="Lindquist E.A."/>
            <person name="Lipzen A."/>
            <person name="Malagnac F."/>
            <person name="Mello A."/>
            <person name="Molinier V."/>
            <person name="Miyauchi S."/>
            <person name="Poulain J."/>
            <person name="Riccioni C."/>
            <person name="Rubini A."/>
            <person name="Sitrit Y."/>
            <person name="Splivallo R."/>
            <person name="Traeger S."/>
            <person name="Wang M."/>
            <person name="Zifcakova L."/>
            <person name="Wipf D."/>
            <person name="Zambonelli A."/>
            <person name="Paolocci F."/>
            <person name="Nowrousian M."/>
            <person name="Ottonello S."/>
            <person name="Baldrian P."/>
            <person name="Spatafora J.W."/>
            <person name="Henrissat B."/>
            <person name="Nagy L.G."/>
            <person name="Aury J.M."/>
            <person name="Wincker P."/>
            <person name="Grigoriev I.V."/>
            <person name="Bonfante P."/>
            <person name="Martin F.M."/>
        </authorList>
    </citation>
    <scope>NUCLEOTIDE SEQUENCE [LARGE SCALE GENOMIC DNA]</scope>
    <source>
        <strain evidence="2 3">120613-1</strain>
    </source>
</reference>
<dbReference type="AlphaFoldDB" id="A0A3N4J1E0"/>
<sequence length="73" mass="8768">MLAWLPWGVSHHRTSRYAVKYVIYIFIYILTIIMVQESQNMHRNLYVLSPLQNRLHPTLDKDKKIHYQKAKAS</sequence>
<gene>
    <name evidence="2" type="ORF">L873DRAFT_216331</name>
</gene>
<organism evidence="2 3">
    <name type="scientific">Choiromyces venosus 120613-1</name>
    <dbReference type="NCBI Taxonomy" id="1336337"/>
    <lineage>
        <taxon>Eukaryota</taxon>
        <taxon>Fungi</taxon>
        <taxon>Dikarya</taxon>
        <taxon>Ascomycota</taxon>
        <taxon>Pezizomycotina</taxon>
        <taxon>Pezizomycetes</taxon>
        <taxon>Pezizales</taxon>
        <taxon>Tuberaceae</taxon>
        <taxon>Choiromyces</taxon>
    </lineage>
</organism>
<keyword evidence="1" id="KW-1133">Transmembrane helix</keyword>
<dbReference type="EMBL" id="ML120479">
    <property type="protein sequence ID" value="RPA92182.1"/>
    <property type="molecule type" value="Genomic_DNA"/>
</dbReference>
<evidence type="ECO:0000313" key="2">
    <source>
        <dbReference type="EMBL" id="RPA92182.1"/>
    </source>
</evidence>
<evidence type="ECO:0000256" key="1">
    <source>
        <dbReference type="SAM" id="Phobius"/>
    </source>
</evidence>
<feature type="transmembrane region" description="Helical" evidence="1">
    <location>
        <begin position="17"/>
        <end position="35"/>
    </location>
</feature>
<evidence type="ECO:0000313" key="3">
    <source>
        <dbReference type="Proteomes" id="UP000276215"/>
    </source>
</evidence>
<proteinExistence type="predicted"/>
<protein>
    <submittedName>
        <fullName evidence="2">Uncharacterized protein</fullName>
    </submittedName>
</protein>
<keyword evidence="1" id="KW-0472">Membrane</keyword>
<accession>A0A3N4J1E0</accession>